<dbReference type="InterPro" id="IPR002645">
    <property type="entry name" value="STAS_dom"/>
</dbReference>
<proteinExistence type="predicted"/>
<dbReference type="Pfam" id="PF01740">
    <property type="entry name" value="STAS"/>
    <property type="match status" value="1"/>
</dbReference>
<dbReference type="Gene3D" id="3.30.750.24">
    <property type="entry name" value="STAS domain"/>
    <property type="match status" value="1"/>
</dbReference>
<accession>A0A1J5RLB5</accession>
<organism evidence="2">
    <name type="scientific">mine drainage metagenome</name>
    <dbReference type="NCBI Taxonomy" id="410659"/>
    <lineage>
        <taxon>unclassified sequences</taxon>
        <taxon>metagenomes</taxon>
        <taxon>ecological metagenomes</taxon>
    </lineage>
</organism>
<dbReference type="PROSITE" id="PS50801">
    <property type="entry name" value="STAS"/>
    <property type="match status" value="1"/>
</dbReference>
<dbReference type="AlphaFoldDB" id="A0A1J5RLB5"/>
<name>A0A1J5RLB5_9ZZZZ</name>
<gene>
    <name evidence="2" type="ORF">GALL_251870</name>
</gene>
<comment type="caution">
    <text evidence="2">The sequence shown here is derived from an EMBL/GenBank/DDBJ whole genome shotgun (WGS) entry which is preliminary data.</text>
</comment>
<evidence type="ECO:0000259" key="1">
    <source>
        <dbReference type="PROSITE" id="PS50801"/>
    </source>
</evidence>
<dbReference type="InterPro" id="IPR036513">
    <property type="entry name" value="STAS_dom_sf"/>
</dbReference>
<feature type="domain" description="STAS" evidence="1">
    <location>
        <begin position="1"/>
        <end position="111"/>
    </location>
</feature>
<reference evidence="2" key="1">
    <citation type="submission" date="2016-10" db="EMBL/GenBank/DDBJ databases">
        <title>Sequence of Gallionella enrichment culture.</title>
        <authorList>
            <person name="Poehlein A."/>
            <person name="Muehling M."/>
            <person name="Daniel R."/>
        </authorList>
    </citation>
    <scope>NUCLEOTIDE SEQUENCE</scope>
</reference>
<evidence type="ECO:0000313" key="2">
    <source>
        <dbReference type="EMBL" id="OIQ92892.1"/>
    </source>
</evidence>
<dbReference type="SUPFAM" id="SSF52091">
    <property type="entry name" value="SpoIIaa-like"/>
    <property type="match status" value="1"/>
</dbReference>
<sequence length="132" mass="15119">MEIKIDTKEKFTVVLPLEPHIYDNMAAELAATCNNYLQKDVKNVILDLQVVDTIEDAAVQTIAQLQNDFYEQNASFVICSIKPNVEEAFDKLELLEFLNITPTESEAWDIVQMEEIERELLDGDDISFHPEV</sequence>
<protein>
    <submittedName>
        <fullName evidence="2">STAS domain protein</fullName>
    </submittedName>
</protein>
<dbReference type="EMBL" id="MLJW01000220">
    <property type="protein sequence ID" value="OIQ92892.1"/>
    <property type="molecule type" value="Genomic_DNA"/>
</dbReference>